<proteinExistence type="predicted"/>
<reference evidence="1 2" key="1">
    <citation type="submission" date="2019-10" db="EMBL/GenBank/DDBJ databases">
        <authorList>
            <person name="Palmer J.M."/>
        </authorList>
    </citation>
    <scope>NUCLEOTIDE SEQUENCE [LARGE SCALE GENOMIC DNA]</scope>
    <source>
        <strain evidence="1 2">TWF694</strain>
    </source>
</reference>
<comment type="caution">
    <text evidence="1">The sequence shown here is derived from an EMBL/GenBank/DDBJ whole genome shotgun (WGS) entry which is preliminary data.</text>
</comment>
<sequence>MSYASTELLVDEDELNDEVDDFDEIANGLDTAEAVDDDFDTTANGFTIFEVVDDDFDTTPNGFTTVEVVDDDFDMIAKGFAIVEDFDVMANEFTMVEVVDEDFDAMANGFTTVVEEVEYARNDVKEAVFEELLLTLMLDDGDAVNKLLAKADVWIADKVSVWSELSEGKVYWAGKNTT</sequence>
<gene>
    <name evidence="1" type="ORF">TWF694_003167</name>
</gene>
<evidence type="ECO:0000313" key="2">
    <source>
        <dbReference type="Proteomes" id="UP001365542"/>
    </source>
</evidence>
<protein>
    <submittedName>
        <fullName evidence="1">Uncharacterized protein</fullName>
    </submittedName>
</protein>
<dbReference type="Proteomes" id="UP001365542">
    <property type="component" value="Unassembled WGS sequence"/>
</dbReference>
<dbReference type="AlphaFoldDB" id="A0AAV9X0U4"/>
<accession>A0AAV9X0U4</accession>
<organism evidence="1 2">
    <name type="scientific">Orbilia ellipsospora</name>
    <dbReference type="NCBI Taxonomy" id="2528407"/>
    <lineage>
        <taxon>Eukaryota</taxon>
        <taxon>Fungi</taxon>
        <taxon>Dikarya</taxon>
        <taxon>Ascomycota</taxon>
        <taxon>Pezizomycotina</taxon>
        <taxon>Orbiliomycetes</taxon>
        <taxon>Orbiliales</taxon>
        <taxon>Orbiliaceae</taxon>
        <taxon>Orbilia</taxon>
    </lineage>
</organism>
<dbReference type="EMBL" id="JAVHJO010000012">
    <property type="protein sequence ID" value="KAK6532004.1"/>
    <property type="molecule type" value="Genomic_DNA"/>
</dbReference>
<name>A0AAV9X0U4_9PEZI</name>
<keyword evidence="2" id="KW-1185">Reference proteome</keyword>
<evidence type="ECO:0000313" key="1">
    <source>
        <dbReference type="EMBL" id="KAK6532004.1"/>
    </source>
</evidence>